<evidence type="ECO:0000313" key="2">
    <source>
        <dbReference type="EMBL" id="GJS98639.1"/>
    </source>
</evidence>
<name>A0ABQ5A7M4_9ASTR</name>
<keyword evidence="1" id="KW-0472">Membrane</keyword>
<protein>
    <submittedName>
        <fullName evidence="2">Uncharacterized protein</fullName>
    </submittedName>
</protein>
<organism evidence="2 3">
    <name type="scientific">Tanacetum coccineum</name>
    <dbReference type="NCBI Taxonomy" id="301880"/>
    <lineage>
        <taxon>Eukaryota</taxon>
        <taxon>Viridiplantae</taxon>
        <taxon>Streptophyta</taxon>
        <taxon>Embryophyta</taxon>
        <taxon>Tracheophyta</taxon>
        <taxon>Spermatophyta</taxon>
        <taxon>Magnoliopsida</taxon>
        <taxon>eudicotyledons</taxon>
        <taxon>Gunneridae</taxon>
        <taxon>Pentapetalae</taxon>
        <taxon>asterids</taxon>
        <taxon>campanulids</taxon>
        <taxon>Asterales</taxon>
        <taxon>Asteraceae</taxon>
        <taxon>Asteroideae</taxon>
        <taxon>Anthemideae</taxon>
        <taxon>Anthemidinae</taxon>
        <taxon>Tanacetum</taxon>
    </lineage>
</organism>
<feature type="transmembrane region" description="Helical" evidence="1">
    <location>
        <begin position="37"/>
        <end position="56"/>
    </location>
</feature>
<proteinExistence type="predicted"/>
<accession>A0ABQ5A7M4</accession>
<keyword evidence="1" id="KW-1133">Transmembrane helix</keyword>
<comment type="caution">
    <text evidence="2">The sequence shown here is derived from an EMBL/GenBank/DDBJ whole genome shotgun (WGS) entry which is preliminary data.</text>
</comment>
<reference evidence="2" key="2">
    <citation type="submission" date="2022-01" db="EMBL/GenBank/DDBJ databases">
        <authorList>
            <person name="Yamashiro T."/>
            <person name="Shiraishi A."/>
            <person name="Satake H."/>
            <person name="Nakayama K."/>
        </authorList>
    </citation>
    <scope>NUCLEOTIDE SEQUENCE</scope>
</reference>
<dbReference type="Proteomes" id="UP001151760">
    <property type="component" value="Unassembled WGS sequence"/>
</dbReference>
<keyword evidence="1" id="KW-0812">Transmembrane</keyword>
<keyword evidence="3" id="KW-1185">Reference proteome</keyword>
<gene>
    <name evidence="2" type="ORF">Tco_0819809</name>
</gene>
<reference evidence="2" key="1">
    <citation type="journal article" date="2022" name="Int. J. Mol. Sci.">
        <title>Draft Genome of Tanacetum Coccineum: Genomic Comparison of Closely Related Tanacetum-Family Plants.</title>
        <authorList>
            <person name="Yamashiro T."/>
            <person name="Shiraishi A."/>
            <person name="Nakayama K."/>
            <person name="Satake H."/>
        </authorList>
    </citation>
    <scope>NUCLEOTIDE SEQUENCE</scope>
</reference>
<evidence type="ECO:0000313" key="3">
    <source>
        <dbReference type="Proteomes" id="UP001151760"/>
    </source>
</evidence>
<dbReference type="EMBL" id="BQNB010012059">
    <property type="protein sequence ID" value="GJS98639.1"/>
    <property type="molecule type" value="Genomic_DNA"/>
</dbReference>
<evidence type="ECO:0000256" key="1">
    <source>
        <dbReference type="SAM" id="Phobius"/>
    </source>
</evidence>
<sequence length="94" mass="10467">MKSHVKTRQGRAVCTFLRLSSCELWLPSQLVEFRKRAWSIIAWMDSGVMLFGLVFVNKDSLPSVPDVYGQSLEALLTKPAASESESHVPDAVSE</sequence>